<feature type="compositionally biased region" description="Low complexity" evidence="3">
    <location>
        <begin position="665"/>
        <end position="679"/>
    </location>
</feature>
<dbReference type="Pfam" id="PF23751">
    <property type="entry name" value="Beta-prop_WDR11_1st"/>
    <property type="match status" value="1"/>
</dbReference>
<organism evidence="7 8">
    <name type="scientific">Ridgeia piscesae</name>
    <name type="common">Tubeworm</name>
    <dbReference type="NCBI Taxonomy" id="27915"/>
    <lineage>
        <taxon>Eukaryota</taxon>
        <taxon>Metazoa</taxon>
        <taxon>Spiralia</taxon>
        <taxon>Lophotrochozoa</taxon>
        <taxon>Annelida</taxon>
        <taxon>Polychaeta</taxon>
        <taxon>Sedentaria</taxon>
        <taxon>Canalipalpata</taxon>
        <taxon>Sabellida</taxon>
        <taxon>Siboglinidae</taxon>
        <taxon>Ridgeia</taxon>
    </lineage>
</organism>
<reference evidence="7" key="1">
    <citation type="journal article" date="2023" name="Mol. Biol. Evol.">
        <title>Third-Generation Sequencing Reveals the Adaptive Role of the Epigenome in Three Deep-Sea Polychaetes.</title>
        <authorList>
            <person name="Perez M."/>
            <person name="Aroh O."/>
            <person name="Sun Y."/>
            <person name="Lan Y."/>
            <person name="Juniper S.K."/>
            <person name="Young C.R."/>
            <person name="Angers B."/>
            <person name="Qian P.Y."/>
        </authorList>
    </citation>
    <scope>NUCLEOTIDE SEQUENCE</scope>
    <source>
        <strain evidence="7">R07B-5</strain>
    </source>
</reference>
<feature type="region of interest" description="Disordered" evidence="3">
    <location>
        <begin position="665"/>
        <end position="692"/>
    </location>
</feature>
<comment type="caution">
    <text evidence="7">The sequence shown here is derived from an EMBL/GenBank/DDBJ whole genome shotgun (WGS) entry which is preliminary data.</text>
</comment>
<dbReference type="SMART" id="SM00320">
    <property type="entry name" value="WD40"/>
    <property type="match status" value="4"/>
</dbReference>
<dbReference type="PROSITE" id="PS51257">
    <property type="entry name" value="PROKAR_LIPOPROTEIN"/>
    <property type="match status" value="1"/>
</dbReference>
<feature type="domain" description="WDR11 TPR" evidence="6">
    <location>
        <begin position="856"/>
        <end position="1160"/>
    </location>
</feature>
<dbReference type="GO" id="GO:0005737">
    <property type="term" value="C:cytoplasm"/>
    <property type="evidence" value="ECO:0007669"/>
    <property type="project" value="TreeGrafter"/>
</dbReference>
<feature type="domain" description="WDR11 second beta-propeller" evidence="5">
    <location>
        <begin position="497"/>
        <end position="802"/>
    </location>
</feature>
<keyword evidence="2" id="KW-0677">Repeat</keyword>
<feature type="compositionally biased region" description="Low complexity" evidence="3">
    <location>
        <begin position="200"/>
        <end position="209"/>
    </location>
</feature>
<dbReference type="AlphaFoldDB" id="A0AAD9NI41"/>
<dbReference type="EMBL" id="JAODUO010001128">
    <property type="protein sequence ID" value="KAK2170890.1"/>
    <property type="molecule type" value="Genomic_DNA"/>
</dbReference>
<feature type="region of interest" description="Disordered" evidence="3">
    <location>
        <begin position="198"/>
        <end position="221"/>
    </location>
</feature>
<dbReference type="InterPro" id="IPR019775">
    <property type="entry name" value="WD40_repeat_CS"/>
</dbReference>
<dbReference type="InterPro" id="IPR057852">
    <property type="entry name" value="Beta-prop_WDR11_1st"/>
</dbReference>
<evidence type="ECO:0000259" key="5">
    <source>
        <dbReference type="Pfam" id="PF23752"/>
    </source>
</evidence>
<dbReference type="Proteomes" id="UP001209878">
    <property type="component" value="Unassembled WGS sequence"/>
</dbReference>
<dbReference type="PANTHER" id="PTHR14593">
    <property type="entry name" value="WD REPEAT-CONTAINING PROTEIN 11"/>
    <property type="match status" value="1"/>
</dbReference>
<gene>
    <name evidence="7" type="ORF">NP493_1127g02083</name>
</gene>
<dbReference type="InterPro" id="IPR039694">
    <property type="entry name" value="WDR11"/>
</dbReference>
<keyword evidence="8" id="KW-1185">Reference proteome</keyword>
<dbReference type="PROSITE" id="PS00678">
    <property type="entry name" value="WD_REPEATS_1"/>
    <property type="match status" value="1"/>
</dbReference>
<evidence type="ECO:0000313" key="8">
    <source>
        <dbReference type="Proteomes" id="UP001209878"/>
    </source>
</evidence>
<dbReference type="InterPro" id="IPR036322">
    <property type="entry name" value="WD40_repeat_dom_sf"/>
</dbReference>
<dbReference type="InterPro" id="IPR001680">
    <property type="entry name" value="WD40_rpt"/>
</dbReference>
<dbReference type="Gene3D" id="2.130.10.10">
    <property type="entry name" value="YVTN repeat-like/Quinoprotein amine dehydrogenase"/>
    <property type="match status" value="3"/>
</dbReference>
<evidence type="ECO:0000259" key="6">
    <source>
        <dbReference type="Pfam" id="PF23753"/>
    </source>
</evidence>
<evidence type="ECO:0000259" key="4">
    <source>
        <dbReference type="Pfam" id="PF23751"/>
    </source>
</evidence>
<dbReference type="PANTHER" id="PTHR14593:SF5">
    <property type="entry name" value="WD REPEAT-CONTAINING PROTEIN 11"/>
    <property type="match status" value="1"/>
</dbReference>
<dbReference type="Pfam" id="PF23752">
    <property type="entry name" value="Beta-prop_WDR11_2nd"/>
    <property type="match status" value="1"/>
</dbReference>
<evidence type="ECO:0000313" key="7">
    <source>
        <dbReference type="EMBL" id="KAK2170890.1"/>
    </source>
</evidence>
<dbReference type="InterPro" id="IPR057853">
    <property type="entry name" value="Beta-prop_WDR11_2nd"/>
</dbReference>
<evidence type="ECO:0000256" key="2">
    <source>
        <dbReference type="ARBA" id="ARBA00022737"/>
    </source>
</evidence>
<protein>
    <recommendedName>
        <fullName evidence="9">WD repeat-containing protein 11</fullName>
    </recommendedName>
</protein>
<proteinExistence type="predicted"/>
<feature type="domain" description="WDR11 first beta-propeller" evidence="4">
    <location>
        <begin position="16"/>
        <end position="321"/>
    </location>
</feature>
<dbReference type="Pfam" id="PF23753">
    <property type="entry name" value="TPR_WDR11"/>
    <property type="match status" value="1"/>
</dbReference>
<dbReference type="SUPFAM" id="SSF50978">
    <property type="entry name" value="WD40 repeat-like"/>
    <property type="match status" value="2"/>
</dbReference>
<evidence type="ECO:0000256" key="1">
    <source>
        <dbReference type="ARBA" id="ARBA00022574"/>
    </source>
</evidence>
<accession>A0AAD9NI41</accession>
<evidence type="ECO:0000256" key="3">
    <source>
        <dbReference type="SAM" id="MobiDB-lite"/>
    </source>
</evidence>
<feature type="region of interest" description="Disordered" evidence="3">
    <location>
        <begin position="906"/>
        <end position="934"/>
    </location>
</feature>
<dbReference type="InterPro" id="IPR057854">
    <property type="entry name" value="TPR_WDR11"/>
</dbReference>
<dbReference type="InterPro" id="IPR015943">
    <property type="entry name" value="WD40/YVTN_repeat-like_dom_sf"/>
</dbReference>
<evidence type="ECO:0008006" key="9">
    <source>
        <dbReference type="Google" id="ProtNLM"/>
    </source>
</evidence>
<keyword evidence="1" id="KW-0853">WD repeat</keyword>
<sequence length="1210" mass="134976">MKLSAKTLSGVLHGLNRNSCDWGWQGLLAYGCQNLVVIIDPATVQVVQCLDKHKGYVVKLKWSRENYHHDVANPYSLSLASADHNGRILVWDVSTAAVKCDFSDSSKPVADMEWLSQQDASHHLLVVLHPPYSFVLWNVTTGTKLWKKSYTETLNSVSFNPFDSSKLAFLGADCILFVDDFSVFKCPSSNGRKFYVSTPSSSLSQSQSSERLAEKRPSKTALSKRMSNILVGETNKKSQEDEVVALNECLQLAYHQACRDHMILVYPREILILDLAINQTVGIIPLERTASPFLQVLPLCQRDVMLCLHESGCVTVRVRRRTNKSPLTPAAWELPDDATPPVSLDVTYDLRGQSDALRVTRCSKVYGITCSPITEQKVALVMSDGRTLFWELKTWDHQGASRYQDNTPLYTPGPTLAQGDSPLPDYDLTTQLNLFSSDPQPRLTLCDLIECTQTFSMDTPAPEGRHGVQLKFVLTGMLTGVAAPPLVVRMCPPLTTKNWAHYKPLLALGAPSGVIQVYNASSGELTREFSIHTSAIKGIEWVSLHSFISHAFIPTGNSTLGKNDICLTDIRTGRTVAVRANREDESPVDTIKMSYLKQYLVLLFKDRPFELWDVRSCTLLRQMPKHFPLVTALEWSPSHHSKSVKKSPVSDVTSLTNLCTELNTNSSVTSSTTSLDPSTRPGCQTSAPPGPTREHFVFTDADSLLYHFVVEGSVIKDGSKIPPDGSMGSITCIVWKGETLVLGDADGNLNLWDLRARVSRAVPTHRGAVKKLRFAPGRGNMMLLVLYGDGADVWDTRELEPIFCPHILPPKASLTLKCLLQHQPWNQHYELCIEETEENADICQLVKEQLDIIDSDLKAYLPQCQFGTAQRCLLTARLFGDEMDVTFWTVAVHYLRAEKACPHTKEESVSHSQSQGDLFIPTTPVKDSGGDLVSLEDEDRSRSWSFIKDRPLEARFDILCDSLTFQKQEMGRLNLHDSKRATYEQTCQCVENLILLGQADRAVQLLLETEADNNNYYVDSLRACLVASIRSSGASQSTIKLVATNLIANGRLSEGVQQLCLIDKGLDACRYLQTYGHWRRAAWLAKVSLGWRECQEVLRRWVDHLISPQVNQQSLAVLVLLSIGQFVRVIELLLQMRHIDRAALFVEACQEFQLLDSSAQTSALVETVFHDYARSLLQLGHRTAAEYYSAHAGVKGQQLLKEIASAYNTN</sequence>
<name>A0AAD9NI41_RIDPI</name>